<dbReference type="PANTHER" id="PTHR43179">
    <property type="entry name" value="RHAMNOSYLTRANSFERASE WBBL"/>
    <property type="match status" value="1"/>
</dbReference>
<feature type="domain" description="Glycosyltransferase 2-like" evidence="1">
    <location>
        <begin position="8"/>
        <end position="189"/>
    </location>
</feature>
<accession>A0A1N7LWR8</accession>
<sequence>MVFSASIVLYRSNYSEIKKLVDHIFFYTKNIELYLIDNSPTNELGKLKNEYFQFPLHYFHTPENKGFGAGHNLAITKALELNSKYHFVINPDIILNEDAINPMIEYMESHDDIGMMMPKVLNTDLSKQNLPKLLPSPIDILLRKLKKPDFIYNSFINKYELRFVEDDRIYEAPVLSGCFTLFRCDALKKKGMYDDAFFMYFEDWDISRRINQSYKTIVFQPASVIHEYESGANKSKHLFKIFVKSCIHYFNKYGWLFDSERREINKKTLKQFK</sequence>
<dbReference type="EMBL" id="FTOL01000002">
    <property type="protein sequence ID" value="SIS78276.1"/>
    <property type="molecule type" value="Genomic_DNA"/>
</dbReference>
<reference evidence="3" key="1">
    <citation type="submission" date="2017-01" db="EMBL/GenBank/DDBJ databases">
        <authorList>
            <person name="Varghese N."/>
            <person name="Submissions S."/>
        </authorList>
    </citation>
    <scope>NUCLEOTIDE SEQUENCE [LARGE SCALE GENOMIC DNA]</scope>
    <source>
        <strain evidence="3">DSM 18017</strain>
    </source>
</reference>
<protein>
    <recommendedName>
        <fullName evidence="1">Glycosyltransferase 2-like domain-containing protein</fullName>
    </recommendedName>
</protein>
<dbReference type="Gene3D" id="3.90.550.10">
    <property type="entry name" value="Spore Coat Polysaccharide Biosynthesis Protein SpsA, Chain A"/>
    <property type="match status" value="1"/>
</dbReference>
<evidence type="ECO:0000313" key="3">
    <source>
        <dbReference type="Proteomes" id="UP000186744"/>
    </source>
</evidence>
<dbReference type="STRING" id="373668.SAMN05421786_10251"/>
<organism evidence="2 3">
    <name type="scientific">Chryseobacterium ureilyticum</name>
    <dbReference type="NCBI Taxonomy" id="373668"/>
    <lineage>
        <taxon>Bacteria</taxon>
        <taxon>Pseudomonadati</taxon>
        <taxon>Bacteroidota</taxon>
        <taxon>Flavobacteriia</taxon>
        <taxon>Flavobacteriales</taxon>
        <taxon>Weeksellaceae</taxon>
        <taxon>Chryseobacterium group</taxon>
        <taxon>Chryseobacterium</taxon>
    </lineage>
</organism>
<dbReference type="InterPro" id="IPR029044">
    <property type="entry name" value="Nucleotide-diphossugar_trans"/>
</dbReference>
<dbReference type="Proteomes" id="UP000186744">
    <property type="component" value="Unassembled WGS sequence"/>
</dbReference>
<name>A0A1N7LWR8_9FLAO</name>
<proteinExistence type="predicted"/>
<dbReference type="SUPFAM" id="SSF53448">
    <property type="entry name" value="Nucleotide-diphospho-sugar transferases"/>
    <property type="match status" value="1"/>
</dbReference>
<dbReference type="PANTHER" id="PTHR43179:SF10">
    <property type="entry name" value="GLYCOSYL TRANSFERASE"/>
    <property type="match status" value="1"/>
</dbReference>
<dbReference type="Pfam" id="PF00535">
    <property type="entry name" value="Glycos_transf_2"/>
    <property type="match status" value="1"/>
</dbReference>
<dbReference type="InterPro" id="IPR001173">
    <property type="entry name" value="Glyco_trans_2-like"/>
</dbReference>
<dbReference type="AlphaFoldDB" id="A0A1N7LWR8"/>
<evidence type="ECO:0000259" key="1">
    <source>
        <dbReference type="Pfam" id="PF00535"/>
    </source>
</evidence>
<keyword evidence="3" id="KW-1185">Reference proteome</keyword>
<dbReference type="RefSeq" id="WP_076550961.1">
    <property type="nucleotide sequence ID" value="NZ_FTOL01000002.1"/>
</dbReference>
<dbReference type="OrthoDB" id="9771846at2"/>
<gene>
    <name evidence="2" type="ORF">SAMN05421786_10251</name>
</gene>
<evidence type="ECO:0000313" key="2">
    <source>
        <dbReference type="EMBL" id="SIS78276.1"/>
    </source>
</evidence>